<evidence type="ECO:0000256" key="2">
    <source>
        <dbReference type="ARBA" id="ARBA00022723"/>
    </source>
</evidence>
<name>A0A438NH87_EXOME</name>
<dbReference type="AlphaFoldDB" id="A0A438NH87"/>
<keyword evidence="3" id="KW-0378">Hydrolase</keyword>
<dbReference type="Gene3D" id="3.40.720.10">
    <property type="entry name" value="Alkaline Phosphatase, subunit A"/>
    <property type="match status" value="1"/>
</dbReference>
<dbReference type="OrthoDB" id="103349at2759"/>
<dbReference type="PROSITE" id="PS00149">
    <property type="entry name" value="SULFATASE_2"/>
    <property type="match status" value="1"/>
</dbReference>
<organism evidence="6 7">
    <name type="scientific">Exophiala mesophila</name>
    <name type="common">Black yeast-like fungus</name>
    <dbReference type="NCBI Taxonomy" id="212818"/>
    <lineage>
        <taxon>Eukaryota</taxon>
        <taxon>Fungi</taxon>
        <taxon>Dikarya</taxon>
        <taxon>Ascomycota</taxon>
        <taxon>Pezizomycotina</taxon>
        <taxon>Eurotiomycetes</taxon>
        <taxon>Chaetothyriomycetidae</taxon>
        <taxon>Chaetothyriales</taxon>
        <taxon>Herpotrichiellaceae</taxon>
        <taxon>Exophiala</taxon>
    </lineage>
</organism>
<dbReference type="CDD" id="cd16025">
    <property type="entry name" value="PAS_like"/>
    <property type="match status" value="1"/>
</dbReference>
<dbReference type="PANTHER" id="PTHR42693:SF33">
    <property type="entry name" value="ARYLSULFATASE"/>
    <property type="match status" value="1"/>
</dbReference>
<reference evidence="6 7" key="1">
    <citation type="submission" date="2017-03" db="EMBL/GenBank/DDBJ databases">
        <title>Genomes of endolithic fungi from Antarctica.</title>
        <authorList>
            <person name="Coleine C."/>
            <person name="Masonjones S."/>
            <person name="Stajich J.E."/>
        </authorList>
    </citation>
    <scope>NUCLEOTIDE SEQUENCE [LARGE SCALE GENOMIC DNA]</scope>
    <source>
        <strain evidence="6 7">CCFEE 6314</strain>
    </source>
</reference>
<proteinExistence type="inferred from homology"/>
<evidence type="ECO:0000313" key="6">
    <source>
        <dbReference type="EMBL" id="RVX75076.1"/>
    </source>
</evidence>
<dbReference type="PANTHER" id="PTHR42693">
    <property type="entry name" value="ARYLSULFATASE FAMILY MEMBER"/>
    <property type="match status" value="1"/>
</dbReference>
<evidence type="ECO:0000256" key="4">
    <source>
        <dbReference type="ARBA" id="ARBA00022837"/>
    </source>
</evidence>
<dbReference type="InterPro" id="IPR050738">
    <property type="entry name" value="Sulfatase"/>
</dbReference>
<dbReference type="InterPro" id="IPR000917">
    <property type="entry name" value="Sulfatase_N"/>
</dbReference>
<dbReference type="GO" id="GO:0004065">
    <property type="term" value="F:arylsulfatase activity"/>
    <property type="evidence" value="ECO:0007669"/>
    <property type="project" value="TreeGrafter"/>
</dbReference>
<dbReference type="Pfam" id="PF00884">
    <property type="entry name" value="Sulfatase"/>
    <property type="match status" value="1"/>
</dbReference>
<dbReference type="GO" id="GO:0046872">
    <property type="term" value="F:metal ion binding"/>
    <property type="evidence" value="ECO:0007669"/>
    <property type="project" value="UniProtKB-KW"/>
</dbReference>
<dbReference type="EMBL" id="NAJM01000003">
    <property type="protein sequence ID" value="RVX75076.1"/>
    <property type="molecule type" value="Genomic_DNA"/>
</dbReference>
<protein>
    <recommendedName>
        <fullName evidence="5">Sulfatase N-terminal domain-containing protein</fullName>
    </recommendedName>
</protein>
<dbReference type="Proteomes" id="UP000288859">
    <property type="component" value="Unassembled WGS sequence"/>
</dbReference>
<dbReference type="InterPro" id="IPR024607">
    <property type="entry name" value="Sulfatase_CS"/>
</dbReference>
<keyword evidence="2" id="KW-0479">Metal-binding</keyword>
<keyword evidence="4" id="KW-0106">Calcium</keyword>
<gene>
    <name evidence="6" type="ORF">B0A52_01353</name>
</gene>
<dbReference type="InterPro" id="IPR017850">
    <property type="entry name" value="Alkaline_phosphatase_core_sf"/>
</dbReference>
<evidence type="ECO:0000259" key="5">
    <source>
        <dbReference type="Pfam" id="PF00884"/>
    </source>
</evidence>
<comment type="similarity">
    <text evidence="1">Belongs to the sulfatase family.</text>
</comment>
<comment type="caution">
    <text evidence="6">The sequence shown here is derived from an EMBL/GenBank/DDBJ whole genome shotgun (WGS) entry which is preliminary data.</text>
</comment>
<evidence type="ECO:0000256" key="1">
    <source>
        <dbReference type="ARBA" id="ARBA00008779"/>
    </source>
</evidence>
<sequence length="584" mass="64206">MGSVGEAKRPNFLVIVADDLGYSDIGPFGSEIPTPALDFLANTGVRLTNFHTASACSPTRSMLLSGTDHHIAGLGQMAEHMPPNARDTPGYEGYLNFRVAALPEVLQDSGYETMMAGKWHLGTTKETSPSARGFEKSFVFLSGCHNHFNYEPHLEDPNHSVLNINAAKMWMHDSAFIDRTKDIPADFYSTTSYSQAIINQLKTRDTSKPFFAYLAFTAPHWPLQAPQSVIAKYKGHYNDGPEALRTKRVTQLARLGLISPDVAVAPMCHGPTEWSEMTEAERVESARKMEVFAAMVDLIDQNIGKVLDHLDATGELDNTFILFMSDNGAEGALLEAMPIMGGASKISSIIDKYFDNSLDNIGNADSYVWYGPAWATASMAPSRGFKTWITEGGIRCPCIVRYPPAFGNSTNNQAYQTAIVNGGAHPPQTGVHTDSFATVMDIFPTILALADVPIPDPVKPFRGRNIVPIRGTSWLPHLANKTAQFHPSPEEITGWELFNSRAIRQGPYKALWMAAPRGKDRWELYDVEKDPGEGVDLAEDEAHRGVLERLVACWERYVSETGLVDDPVWGAEVDAEVGIVWGGR</sequence>
<evidence type="ECO:0000313" key="7">
    <source>
        <dbReference type="Proteomes" id="UP000288859"/>
    </source>
</evidence>
<accession>A0A438NH87</accession>
<evidence type="ECO:0000256" key="3">
    <source>
        <dbReference type="ARBA" id="ARBA00022801"/>
    </source>
</evidence>
<dbReference type="Gene3D" id="3.30.1120.10">
    <property type="match status" value="1"/>
</dbReference>
<feature type="domain" description="Sulfatase N-terminal" evidence="5">
    <location>
        <begin position="10"/>
        <end position="452"/>
    </location>
</feature>
<dbReference type="SUPFAM" id="SSF53649">
    <property type="entry name" value="Alkaline phosphatase-like"/>
    <property type="match status" value="1"/>
</dbReference>